<accession>A0A6P3Y597</accession>
<feature type="signal peptide" evidence="2">
    <location>
        <begin position="1"/>
        <end position="15"/>
    </location>
</feature>
<dbReference type="KEGG" id="dqu:106750305"/>
<dbReference type="GeneID" id="106750305"/>
<name>A0A6P3Y597_DINQU</name>
<gene>
    <name evidence="4" type="primary">LOC106750305</name>
</gene>
<feature type="region of interest" description="Disordered" evidence="1">
    <location>
        <begin position="31"/>
        <end position="98"/>
    </location>
</feature>
<keyword evidence="2" id="KW-0732">Signal</keyword>
<feature type="compositionally biased region" description="Basic and acidic residues" evidence="1">
    <location>
        <begin position="86"/>
        <end position="95"/>
    </location>
</feature>
<feature type="compositionally biased region" description="Basic and acidic residues" evidence="1">
    <location>
        <begin position="48"/>
        <end position="58"/>
    </location>
</feature>
<feature type="chain" id="PRO_5027535235" evidence="2">
    <location>
        <begin position="16"/>
        <end position="339"/>
    </location>
</feature>
<feature type="compositionally biased region" description="Polar residues" evidence="1">
    <location>
        <begin position="32"/>
        <end position="43"/>
    </location>
</feature>
<dbReference type="Pfam" id="PF16027">
    <property type="entry name" value="DUF4786"/>
    <property type="match status" value="1"/>
</dbReference>
<evidence type="ECO:0000256" key="1">
    <source>
        <dbReference type="SAM" id="MobiDB-lite"/>
    </source>
</evidence>
<evidence type="ECO:0000313" key="3">
    <source>
        <dbReference type="Proteomes" id="UP000515204"/>
    </source>
</evidence>
<dbReference type="InterPro" id="IPR031983">
    <property type="entry name" value="DUF4786"/>
</dbReference>
<dbReference type="RefSeq" id="XP_014486050.1">
    <property type="nucleotide sequence ID" value="XM_014630564.1"/>
</dbReference>
<dbReference type="OrthoDB" id="7700260at2759"/>
<protein>
    <submittedName>
        <fullName evidence="4">Uncharacterized protein LOC106750305</fullName>
    </submittedName>
</protein>
<reference evidence="4" key="1">
    <citation type="submission" date="2025-08" db="UniProtKB">
        <authorList>
            <consortium name="RefSeq"/>
        </authorList>
    </citation>
    <scope>IDENTIFICATION</scope>
</reference>
<proteinExistence type="predicted"/>
<organism evidence="3 4">
    <name type="scientific">Dinoponera quadriceps</name>
    <name type="common">South American ant</name>
    <dbReference type="NCBI Taxonomy" id="609295"/>
    <lineage>
        <taxon>Eukaryota</taxon>
        <taxon>Metazoa</taxon>
        <taxon>Ecdysozoa</taxon>
        <taxon>Arthropoda</taxon>
        <taxon>Hexapoda</taxon>
        <taxon>Insecta</taxon>
        <taxon>Pterygota</taxon>
        <taxon>Neoptera</taxon>
        <taxon>Endopterygota</taxon>
        <taxon>Hymenoptera</taxon>
        <taxon>Apocrita</taxon>
        <taxon>Aculeata</taxon>
        <taxon>Formicoidea</taxon>
        <taxon>Formicidae</taxon>
        <taxon>Ponerinae</taxon>
        <taxon>Ponerini</taxon>
        <taxon>Dinoponera</taxon>
    </lineage>
</organism>
<dbReference type="Proteomes" id="UP000515204">
    <property type="component" value="Unplaced"/>
</dbReference>
<sequence length="339" mass="37610">MLLILLVPIIGSAAAFPLPDDGRRSAGEKSLFISTETRGNVDTGNPRDLGKTMEDQFDKTLLSEPVRPTTTDVRPEEASDVTETQETGRRKTTQERKRKAVFVDYSPIPRMPHPLLHPATYEIDYDDGNPTIVERPAGGSKRSYQESNIIYIRLPATPYIFVPGFGYISQSPKYSTVATDGLKSQLVPVVAQLPQQLLLSASHARPTKQPAQPTASLQSVDPFIKLPIDFVSNGKPTSVYQWRQKPDKRPVDSPITKLDSLSADFVSNGKPTSIYQWQQANLKPSKRPDVGSLNSLDMGPYKFNGKPTSLYLLGPDGSSAMHQPVRPADYQDDYRTVFY</sequence>
<evidence type="ECO:0000313" key="4">
    <source>
        <dbReference type="RefSeq" id="XP_014486050.1"/>
    </source>
</evidence>
<keyword evidence="3" id="KW-1185">Reference proteome</keyword>
<evidence type="ECO:0000256" key="2">
    <source>
        <dbReference type="SAM" id="SignalP"/>
    </source>
</evidence>
<dbReference type="AlphaFoldDB" id="A0A6P3Y597"/>